<keyword evidence="3 4" id="KW-0862">Zinc</keyword>
<sequence length="375" mass="41957">MATWTCPACTLINAGDAAACEACSSLQPRAAPLVRSGSPCRGCQRPLGFGTSIQALGANYHPGCFRCAACHKVFDAGARFQAHENELYHAMCYKELFHPRCGLCSELLPMNTSGHIVYKEMTFWNLKYCAIHDQRDRCCSCKRPEPTASNRRFESLSDGRKVCSGCSETVILDTAEVQPVVAHVWSFLASLGMHLPDLPVLLVDFETLNAHTHDHHANLPREAKGPAVYGVCLSEVRYVRHIARRGAQERMQLSDRRVNAILILHGLPYDMTAYILAHEATHAYLKLRPEFPAHLPPKVEEGVCNLMGYLFLQYTTLVDPTEARSFRTSLRRFYSHQLLHDTSPVYGDGFREALAAYNTHNSLQQVLDRVRAAQL</sequence>
<dbReference type="InterPro" id="IPR022087">
    <property type="entry name" value="DA1-like_dom"/>
</dbReference>
<comment type="caution">
    <text evidence="8">The sequence shown here is derived from an EMBL/GenBank/DDBJ whole genome shotgun (WGS) entry which is preliminary data.</text>
</comment>
<dbReference type="PROSITE" id="PS00028">
    <property type="entry name" value="ZINC_FINGER_C2H2_1"/>
    <property type="match status" value="1"/>
</dbReference>
<keyword evidence="2 5" id="KW-0863">Zinc-finger</keyword>
<dbReference type="PANTHER" id="PTHR24209:SF7">
    <property type="entry name" value="PROTEIN DA1-RELATED 2"/>
    <property type="match status" value="1"/>
</dbReference>
<dbReference type="CDD" id="cd09396">
    <property type="entry name" value="LIM_DA1"/>
    <property type="match status" value="1"/>
</dbReference>
<organism evidence="8 9">
    <name type="scientific">Achlya hypogyna</name>
    <name type="common">Oomycete</name>
    <name type="synonym">Protoachlya hypogyna</name>
    <dbReference type="NCBI Taxonomy" id="1202772"/>
    <lineage>
        <taxon>Eukaryota</taxon>
        <taxon>Sar</taxon>
        <taxon>Stramenopiles</taxon>
        <taxon>Oomycota</taxon>
        <taxon>Saprolegniomycetes</taxon>
        <taxon>Saprolegniales</taxon>
        <taxon>Achlyaceae</taxon>
        <taxon>Achlya</taxon>
    </lineage>
</organism>
<evidence type="ECO:0000256" key="1">
    <source>
        <dbReference type="ARBA" id="ARBA00022723"/>
    </source>
</evidence>
<dbReference type="InterPro" id="IPR013087">
    <property type="entry name" value="Znf_C2H2_type"/>
</dbReference>
<dbReference type="PANTHER" id="PTHR24209">
    <property type="entry name" value="PROTEIN DA1-RELATED 2"/>
    <property type="match status" value="1"/>
</dbReference>
<name>A0A1V9ZDY1_ACHHY</name>
<proteinExistence type="predicted"/>
<reference evidence="8 9" key="1">
    <citation type="journal article" date="2014" name="Genome Biol. Evol.">
        <title>The secreted proteins of Achlya hypogyna and Thraustotheca clavata identify the ancestral oomycete secretome and reveal gene acquisitions by horizontal gene transfer.</title>
        <authorList>
            <person name="Misner I."/>
            <person name="Blouin N."/>
            <person name="Leonard G."/>
            <person name="Richards T.A."/>
            <person name="Lane C.E."/>
        </authorList>
    </citation>
    <scope>NUCLEOTIDE SEQUENCE [LARGE SCALE GENOMIC DNA]</scope>
    <source>
        <strain evidence="8 9">ATCC 48635</strain>
    </source>
</reference>
<dbReference type="AlphaFoldDB" id="A0A1V9ZDY1"/>
<dbReference type="InterPro" id="IPR036443">
    <property type="entry name" value="Znf_RanBP2_sf"/>
</dbReference>
<evidence type="ECO:0000256" key="4">
    <source>
        <dbReference type="PROSITE-ProRule" id="PRU00125"/>
    </source>
</evidence>
<dbReference type="InterPro" id="IPR001781">
    <property type="entry name" value="Znf_LIM"/>
</dbReference>
<protein>
    <recommendedName>
        <fullName evidence="10">LIM zinc-binding domain-containing protein</fullName>
    </recommendedName>
</protein>
<gene>
    <name evidence="8" type="ORF">ACHHYP_20824</name>
</gene>
<dbReference type="PROSITE" id="PS00478">
    <property type="entry name" value="LIM_DOMAIN_1"/>
    <property type="match status" value="1"/>
</dbReference>
<dbReference type="GO" id="GO:0008270">
    <property type="term" value="F:zinc ion binding"/>
    <property type="evidence" value="ECO:0007669"/>
    <property type="project" value="UniProtKB-KW"/>
</dbReference>
<evidence type="ECO:0000259" key="6">
    <source>
        <dbReference type="PROSITE" id="PS50023"/>
    </source>
</evidence>
<dbReference type="Gene3D" id="2.10.110.10">
    <property type="entry name" value="Cysteine Rich Protein"/>
    <property type="match status" value="1"/>
</dbReference>
<dbReference type="PROSITE" id="PS01358">
    <property type="entry name" value="ZF_RANBP2_1"/>
    <property type="match status" value="1"/>
</dbReference>
<evidence type="ECO:0008006" key="10">
    <source>
        <dbReference type="Google" id="ProtNLM"/>
    </source>
</evidence>
<evidence type="ECO:0000259" key="7">
    <source>
        <dbReference type="PROSITE" id="PS50199"/>
    </source>
</evidence>
<evidence type="ECO:0000313" key="9">
    <source>
        <dbReference type="Proteomes" id="UP000243579"/>
    </source>
</evidence>
<dbReference type="Pfam" id="PF00412">
    <property type="entry name" value="LIM"/>
    <property type="match status" value="1"/>
</dbReference>
<dbReference type="STRING" id="1202772.A0A1V9ZDY1"/>
<dbReference type="SUPFAM" id="SSF90209">
    <property type="entry name" value="Ran binding protein zinc finger-like"/>
    <property type="match status" value="1"/>
</dbReference>
<dbReference type="OrthoDB" id="25414at2759"/>
<dbReference type="PROSITE" id="PS50023">
    <property type="entry name" value="LIM_DOMAIN_2"/>
    <property type="match status" value="1"/>
</dbReference>
<evidence type="ECO:0000256" key="2">
    <source>
        <dbReference type="ARBA" id="ARBA00022771"/>
    </source>
</evidence>
<dbReference type="InterPro" id="IPR001876">
    <property type="entry name" value="Znf_RanBP2"/>
</dbReference>
<feature type="domain" description="RanBP2-type" evidence="7">
    <location>
        <begin position="1"/>
        <end position="29"/>
    </location>
</feature>
<feature type="domain" description="LIM zinc-binding" evidence="6">
    <location>
        <begin position="38"/>
        <end position="99"/>
    </location>
</feature>
<evidence type="ECO:0000256" key="3">
    <source>
        <dbReference type="ARBA" id="ARBA00022833"/>
    </source>
</evidence>
<dbReference type="Proteomes" id="UP000243579">
    <property type="component" value="Unassembled WGS sequence"/>
</dbReference>
<accession>A0A1V9ZDY1</accession>
<keyword evidence="4" id="KW-0440">LIM domain</keyword>
<keyword evidence="9" id="KW-1185">Reference proteome</keyword>
<evidence type="ECO:0000313" key="8">
    <source>
        <dbReference type="EMBL" id="OQR96213.1"/>
    </source>
</evidence>
<dbReference type="Pfam" id="PF12315">
    <property type="entry name" value="DA1-like"/>
    <property type="match status" value="1"/>
</dbReference>
<dbReference type="SMART" id="SM00132">
    <property type="entry name" value="LIM"/>
    <property type="match status" value="1"/>
</dbReference>
<dbReference type="PROSITE" id="PS50199">
    <property type="entry name" value="ZF_RANBP2_2"/>
    <property type="match status" value="1"/>
</dbReference>
<dbReference type="SMART" id="SM00547">
    <property type="entry name" value="ZnF_RBZ"/>
    <property type="match status" value="1"/>
</dbReference>
<keyword evidence="1 4" id="KW-0479">Metal-binding</keyword>
<dbReference type="Gene3D" id="4.10.1060.10">
    <property type="entry name" value="Zinc finger, RanBP2-type"/>
    <property type="match status" value="1"/>
</dbReference>
<dbReference type="InterPro" id="IPR045218">
    <property type="entry name" value="DA1-like"/>
</dbReference>
<dbReference type="EMBL" id="JNBR01000151">
    <property type="protein sequence ID" value="OQR96213.1"/>
    <property type="molecule type" value="Genomic_DNA"/>
</dbReference>
<evidence type="ECO:0000256" key="5">
    <source>
        <dbReference type="PROSITE-ProRule" id="PRU00322"/>
    </source>
</evidence>